<evidence type="ECO:0000313" key="1">
    <source>
        <dbReference type="EMBL" id="NYI10507.1"/>
    </source>
</evidence>
<evidence type="ECO:0000313" key="2">
    <source>
        <dbReference type="Proteomes" id="UP000537326"/>
    </source>
</evidence>
<name>A0A7Z0C3Q1_9ACTN</name>
<gene>
    <name evidence="1" type="ORF">BKA05_002022</name>
</gene>
<accession>A0A7Z0C3Q1</accession>
<protein>
    <recommendedName>
        <fullName evidence="3">Winged helix DNA-binding domain-containing protein</fullName>
    </recommendedName>
</protein>
<comment type="caution">
    <text evidence="1">The sequence shown here is derived from an EMBL/GenBank/DDBJ whole genome shotgun (WGS) entry which is preliminary data.</text>
</comment>
<dbReference type="EMBL" id="JACBZI010000001">
    <property type="protein sequence ID" value="NYI10507.1"/>
    <property type="molecule type" value="Genomic_DNA"/>
</dbReference>
<dbReference type="RefSeq" id="WP_179531332.1">
    <property type="nucleotide sequence ID" value="NZ_BAAAPP010000010.1"/>
</dbReference>
<dbReference type="PANTHER" id="PTHR30528">
    <property type="entry name" value="CYTOPLASMIC PROTEIN"/>
    <property type="match status" value="1"/>
</dbReference>
<evidence type="ECO:0008006" key="3">
    <source>
        <dbReference type="Google" id="ProtNLM"/>
    </source>
</evidence>
<proteinExistence type="predicted"/>
<dbReference type="InterPro" id="IPR009351">
    <property type="entry name" value="AlkZ-like"/>
</dbReference>
<reference evidence="1 2" key="1">
    <citation type="submission" date="2020-07" db="EMBL/GenBank/DDBJ databases">
        <title>Sequencing the genomes of 1000 actinobacteria strains.</title>
        <authorList>
            <person name="Klenk H.-P."/>
        </authorList>
    </citation>
    <scope>NUCLEOTIDE SEQUENCE [LARGE SCALE GENOMIC DNA]</scope>
    <source>
        <strain evidence="1 2">DSM 18248</strain>
    </source>
</reference>
<dbReference type="Pfam" id="PF06224">
    <property type="entry name" value="AlkZ-like"/>
    <property type="match status" value="1"/>
</dbReference>
<organism evidence="1 2">
    <name type="scientific">Nocardioides marinus</name>
    <dbReference type="NCBI Taxonomy" id="374514"/>
    <lineage>
        <taxon>Bacteria</taxon>
        <taxon>Bacillati</taxon>
        <taxon>Actinomycetota</taxon>
        <taxon>Actinomycetes</taxon>
        <taxon>Propionibacteriales</taxon>
        <taxon>Nocardioidaceae</taxon>
        <taxon>Nocardioides</taxon>
    </lineage>
</organism>
<dbReference type="PANTHER" id="PTHR30528:SF0">
    <property type="entry name" value="CYTOPLASMIC PROTEIN"/>
    <property type="match status" value="1"/>
</dbReference>
<keyword evidence="2" id="KW-1185">Reference proteome</keyword>
<sequence length="374" mass="41133">MSGTVELSREQARRIAVGAQLLSLPRPDDVVEVVAHLGALQLDPTKAVAPSAHLVLWSRIGGDYERADLDDAITDGRLVEIGGMARAVEQVPLHRAVMAAWPGPGPHRPWHDEVLGWLHDNAACRRDVLEALRQEGPLSAPDLPDSIVRPWRSSGWTDDKSVLKLLDMLAARGEVVVVGREGPHRLWDLAERVFPDEPVPSLEEAVAELGRRRLRALGLARARAAVAPGEPHDVGDVGVPARVEGVRGTWRVDPAQVAALDAWAPRTALLSPLDRLVFDRARMAALFDFDCQLEMYKPAATRRFGYWALPVLHGDRLVGKVDCTTEPTEGVLRVDAIHEDDPWTREVRDAVHAEVDALAQWLGVETLLMPGVRR</sequence>
<dbReference type="Proteomes" id="UP000537326">
    <property type="component" value="Unassembled WGS sequence"/>
</dbReference>
<dbReference type="AlphaFoldDB" id="A0A7Z0C3Q1"/>